<keyword evidence="1" id="KW-0175">Coiled coil</keyword>
<feature type="coiled-coil region" evidence="1">
    <location>
        <begin position="214"/>
        <end position="255"/>
    </location>
</feature>
<name>A0A9P5IHH1_9HELO</name>
<reference evidence="3 4" key="1">
    <citation type="journal article" date="2020" name="Genome Biol. Evol.">
        <title>Comparative genomics of Sclerotiniaceae.</title>
        <authorList>
            <person name="Valero Jimenez C.A."/>
            <person name="Steentjes M."/>
            <person name="Scholten O.E."/>
            <person name="Van Kan J.A.L."/>
        </authorList>
    </citation>
    <scope>NUCLEOTIDE SEQUENCE [LARGE SCALE GENOMIC DNA]</scope>
    <source>
        <strain evidence="3 4">MUCL 94</strain>
    </source>
</reference>
<gene>
    <name evidence="3" type="ORF">EAE97_007060</name>
</gene>
<evidence type="ECO:0000256" key="2">
    <source>
        <dbReference type="SAM" id="MobiDB-lite"/>
    </source>
</evidence>
<dbReference type="GeneID" id="62150649"/>
<dbReference type="Proteomes" id="UP000710849">
    <property type="component" value="Unassembled WGS sequence"/>
</dbReference>
<sequence>MNSSKIYRQTRSNLKVELDKRIHLLKERVRNQGPRTRAISTLRSFYVIRIANTYVDEATNRFASKGLTRKDIENIHRDISNIQNISRQFVNDVYEIVCTPEAKVGKSISYFPTGEPSTPDSSNNTVQDASQASIARRIIRLDNRLVEVRSDSFERWSIRTKHYQIQITIYISSPRRILELITHLESSSPRVSVNNFEMKTNPIISASKASAEASEVTKNEIKRMERRAVMLEEENKRLELEISLRQKEVAAMRKEKANGWIEKKS</sequence>
<feature type="region of interest" description="Disordered" evidence="2">
    <location>
        <begin position="110"/>
        <end position="129"/>
    </location>
</feature>
<comment type="caution">
    <text evidence="3">The sequence shown here is derived from an EMBL/GenBank/DDBJ whole genome shotgun (WGS) entry which is preliminary data.</text>
</comment>
<keyword evidence="4" id="KW-1185">Reference proteome</keyword>
<evidence type="ECO:0000313" key="3">
    <source>
        <dbReference type="EMBL" id="KAF7940875.1"/>
    </source>
</evidence>
<dbReference type="RefSeq" id="XP_038731764.1">
    <property type="nucleotide sequence ID" value="XM_038877574.1"/>
</dbReference>
<evidence type="ECO:0000313" key="4">
    <source>
        <dbReference type="Proteomes" id="UP000710849"/>
    </source>
</evidence>
<evidence type="ECO:0000256" key="1">
    <source>
        <dbReference type="SAM" id="Coils"/>
    </source>
</evidence>
<protein>
    <submittedName>
        <fullName evidence="3">Uncharacterized protein</fullName>
    </submittedName>
</protein>
<organism evidence="3 4">
    <name type="scientific">Botrytis byssoidea</name>
    <dbReference type="NCBI Taxonomy" id="139641"/>
    <lineage>
        <taxon>Eukaryota</taxon>
        <taxon>Fungi</taxon>
        <taxon>Dikarya</taxon>
        <taxon>Ascomycota</taxon>
        <taxon>Pezizomycotina</taxon>
        <taxon>Leotiomycetes</taxon>
        <taxon>Helotiales</taxon>
        <taxon>Sclerotiniaceae</taxon>
        <taxon>Botrytis</taxon>
    </lineage>
</organism>
<dbReference type="EMBL" id="RCSW01000013">
    <property type="protein sequence ID" value="KAF7940875.1"/>
    <property type="molecule type" value="Genomic_DNA"/>
</dbReference>
<feature type="compositionally biased region" description="Polar residues" evidence="2">
    <location>
        <begin position="115"/>
        <end position="129"/>
    </location>
</feature>
<dbReference type="AlphaFoldDB" id="A0A9P5IHH1"/>
<accession>A0A9P5IHH1</accession>
<proteinExistence type="predicted"/>